<comment type="caution">
    <text evidence="2">The sequence shown here is derived from an EMBL/GenBank/DDBJ whole genome shotgun (WGS) entry which is preliminary data.</text>
</comment>
<reference evidence="2" key="1">
    <citation type="submission" date="2021-02" db="EMBL/GenBank/DDBJ databases">
        <authorList>
            <person name="Nowell W R."/>
        </authorList>
    </citation>
    <scope>NUCLEOTIDE SEQUENCE</scope>
</reference>
<evidence type="ECO:0000256" key="1">
    <source>
        <dbReference type="SAM" id="MobiDB-lite"/>
    </source>
</evidence>
<accession>A0A816X5E3</accession>
<gene>
    <name evidence="2" type="ORF">XDN619_LOCUS26954</name>
</gene>
<evidence type="ECO:0000313" key="2">
    <source>
        <dbReference type="EMBL" id="CAF2142273.1"/>
    </source>
</evidence>
<dbReference type="AlphaFoldDB" id="A0A816X5E3"/>
<feature type="region of interest" description="Disordered" evidence="1">
    <location>
        <begin position="266"/>
        <end position="302"/>
    </location>
</feature>
<sequence>MSSSTLSRNINQNYLSDDIFIYNNERFYDYIKQSYGDDLAGLLSFQAIRNGLHLVETSYDDILSIFQQESEEINKLRQLCCLKISNDKYEIKLGVKLAINSLINLLKIKQEEQNKRKRRASTKYTSSNVDTLKSVDQIRSQNEMTVPPTIAASPVSDAPSTQSALQLIQNRLNDIGHITDIEQRINKWWSAYKNNNDLFLSKGTHYLLEINKSINDTYACVLSCKCRTRFKLPFMKTGFFKLSAYYRHLKEKQCLTKSTAIREKNNNAISDGSSANRSNSSSKRTRSPSRYTTSNTKENVSKKKNDINKKLIELLKHQTPNLSDGYNVSILIPWIINIFQNLKTTKNKYSYDIHIQQFSLLIYILGGRNCYEFLRLNLSGSLPHISNMESLIRNQEMRMTESEFQFQLIKEHLKSNKCNYVFIVEDATSSICRIDYDATSNSFIGFSSPLIDGVPQPNYFQTENFKQLELWFNEIDKAKFINLYMLKSLVLSDPPFILAAYGSNNKAKAIEI</sequence>
<protein>
    <submittedName>
        <fullName evidence="2">Uncharacterized protein</fullName>
    </submittedName>
</protein>
<dbReference type="EMBL" id="CAJNRG010012684">
    <property type="protein sequence ID" value="CAF2142273.1"/>
    <property type="molecule type" value="Genomic_DNA"/>
</dbReference>
<evidence type="ECO:0000313" key="3">
    <source>
        <dbReference type="Proteomes" id="UP000663887"/>
    </source>
</evidence>
<organism evidence="2 3">
    <name type="scientific">Rotaria magnacalcarata</name>
    <dbReference type="NCBI Taxonomy" id="392030"/>
    <lineage>
        <taxon>Eukaryota</taxon>
        <taxon>Metazoa</taxon>
        <taxon>Spiralia</taxon>
        <taxon>Gnathifera</taxon>
        <taxon>Rotifera</taxon>
        <taxon>Eurotatoria</taxon>
        <taxon>Bdelloidea</taxon>
        <taxon>Philodinida</taxon>
        <taxon>Philodinidae</taxon>
        <taxon>Rotaria</taxon>
    </lineage>
</organism>
<dbReference type="Proteomes" id="UP000663887">
    <property type="component" value="Unassembled WGS sequence"/>
</dbReference>
<name>A0A816X5E3_9BILA</name>
<proteinExistence type="predicted"/>
<feature type="compositionally biased region" description="Low complexity" evidence="1">
    <location>
        <begin position="270"/>
        <end position="296"/>
    </location>
</feature>